<evidence type="ECO:0008006" key="5">
    <source>
        <dbReference type="Google" id="ProtNLM"/>
    </source>
</evidence>
<gene>
    <name evidence="3" type="ORF">CD122_02980</name>
</gene>
<dbReference type="RefSeq" id="WP_103357516.1">
    <property type="nucleotide sequence ID" value="NZ_CP113107.1"/>
</dbReference>
<protein>
    <recommendedName>
        <fullName evidence="5">Elongation factor G-binding protein</fullName>
    </recommendedName>
</protein>
<dbReference type="Gene3D" id="1.20.1280.250">
    <property type="match status" value="1"/>
</dbReference>
<evidence type="ECO:0000259" key="2">
    <source>
        <dbReference type="Pfam" id="PF16571"/>
    </source>
</evidence>
<dbReference type="EMBL" id="PPRF01000017">
    <property type="protein sequence ID" value="PNZ29110.1"/>
    <property type="molecule type" value="Genomic_DNA"/>
</dbReference>
<feature type="domain" description="Elongation factor G-binding protein N-terminal" evidence="1">
    <location>
        <begin position="5"/>
        <end position="87"/>
    </location>
</feature>
<dbReference type="CDD" id="cd16342">
    <property type="entry name" value="FusC_FusB"/>
    <property type="match status" value="1"/>
</dbReference>
<organism evidence="3 4">
    <name type="scientific">Staphylococcus rostri</name>
    <dbReference type="NCBI Taxonomy" id="522262"/>
    <lineage>
        <taxon>Bacteria</taxon>
        <taxon>Bacillati</taxon>
        <taxon>Bacillota</taxon>
        <taxon>Bacilli</taxon>
        <taxon>Bacillales</taxon>
        <taxon>Staphylococcaceae</taxon>
        <taxon>Staphylococcus</taxon>
    </lineage>
</organism>
<proteinExistence type="predicted"/>
<dbReference type="AlphaFoldDB" id="A0A2K3YU40"/>
<dbReference type="InterPro" id="IPR038344">
    <property type="entry name" value="EF-G_N_sf"/>
</dbReference>
<evidence type="ECO:0000259" key="1">
    <source>
        <dbReference type="Pfam" id="PF07299"/>
    </source>
</evidence>
<dbReference type="Proteomes" id="UP000242752">
    <property type="component" value="Unassembled WGS sequence"/>
</dbReference>
<accession>A0A2K3YU40</accession>
<name>A0A2K3YU40_9STAP</name>
<dbReference type="OrthoDB" id="1891078at2"/>
<sequence>MKPAIYPYQYNDICAQIQRLKNVYRSVNDIETMRVVQVDTRDAILNAFTETDAQLLETVERLMNIRLSQMQVDDILTTLRNYVIPFELPSQKRMEKTFRKVKKIKFPSVEAASLYTHSFIGWNDLASNRKYMMYYDTQGQLQGFYGDLSNQVVKGFCSICQKESNVALFMKKTNSASEGRYTKKGDYICHDSTRCNEQLTDITDFYAFINKLAR</sequence>
<evidence type="ECO:0000313" key="4">
    <source>
        <dbReference type="Proteomes" id="UP000242752"/>
    </source>
</evidence>
<feature type="domain" description="Elongation factor G-binding protein C-terminal treble-clef zinc-finger" evidence="2">
    <location>
        <begin position="99"/>
        <end position="198"/>
    </location>
</feature>
<dbReference type="Pfam" id="PF07299">
    <property type="entry name" value="EF-G-binding_N"/>
    <property type="match status" value="1"/>
</dbReference>
<dbReference type="InterPro" id="IPR032330">
    <property type="entry name" value="EF-G-binding_C"/>
</dbReference>
<dbReference type="InterPro" id="IPR010841">
    <property type="entry name" value="EF-G-binding_N"/>
</dbReference>
<reference evidence="3 4" key="1">
    <citation type="submission" date="2017-08" db="EMBL/GenBank/DDBJ databases">
        <title>Draft genome sequences of 64 type strains of genus Staph aureus.</title>
        <authorList>
            <person name="Cole K."/>
            <person name="Golubchik T."/>
            <person name="Russell J."/>
            <person name="Foster D."/>
            <person name="Llewelyn M."/>
            <person name="Wilson D."/>
            <person name="Crook D."/>
            <person name="Paul J."/>
        </authorList>
    </citation>
    <scope>NUCLEOTIDE SEQUENCE [LARGE SCALE GENOMIC DNA]</scope>
    <source>
        <strain evidence="3 4">DSM 21968</strain>
    </source>
</reference>
<comment type="caution">
    <text evidence="3">The sequence shown here is derived from an EMBL/GenBank/DDBJ whole genome shotgun (WGS) entry which is preliminary data.</text>
</comment>
<keyword evidence="4" id="KW-1185">Reference proteome</keyword>
<dbReference type="Pfam" id="PF16571">
    <property type="entry name" value="FBP_C"/>
    <property type="match status" value="1"/>
</dbReference>
<evidence type="ECO:0000313" key="3">
    <source>
        <dbReference type="EMBL" id="PNZ29110.1"/>
    </source>
</evidence>